<organism evidence="5 6">
    <name type="scientific">Mycobacterium botniense</name>
    <dbReference type="NCBI Taxonomy" id="84962"/>
    <lineage>
        <taxon>Bacteria</taxon>
        <taxon>Bacillati</taxon>
        <taxon>Actinomycetota</taxon>
        <taxon>Actinomycetes</taxon>
        <taxon>Mycobacteriales</taxon>
        <taxon>Mycobacteriaceae</taxon>
        <taxon>Mycobacterium</taxon>
    </lineage>
</organism>
<dbReference type="PROSITE" id="PS51387">
    <property type="entry name" value="FAD_PCMH"/>
    <property type="match status" value="1"/>
</dbReference>
<keyword evidence="3" id="KW-0560">Oxidoreductase</keyword>
<dbReference type="InterPro" id="IPR036683">
    <property type="entry name" value="CO_DH_flav_C_dom_sf"/>
</dbReference>
<dbReference type="AlphaFoldDB" id="A0A7I9XT73"/>
<evidence type="ECO:0000313" key="6">
    <source>
        <dbReference type="Proteomes" id="UP000465361"/>
    </source>
</evidence>
<dbReference type="InterPro" id="IPR005107">
    <property type="entry name" value="CO_DH_flav_C"/>
</dbReference>
<sequence length="285" mass="29335">MGAAPFDYLAAQSVEQACAMLSDDPSGTKVLAGGQSLMPLLVRRLARPRRLVDITRIAELHTMDVSSRGWQLGAAVTQRTAELAGALAGFGVLAQALPRVGKVSTRNVGTVCGSIAHANPAAELGVCLLTLGGEVTATSAAGSRSIAAEEFFLGPHRTALRADELVCSVTFYRPPAGSVGYFDEVTLRGAGDTPVISVAVSGQLHDGELGGLRVAVGGAGQQPVLAPAAITAGLAGPDDAVGDAAHSFAAQLHFADDAHASAQHRRRLAANLVARLVRRLRKELP</sequence>
<evidence type="ECO:0000313" key="5">
    <source>
        <dbReference type="EMBL" id="GFG73193.1"/>
    </source>
</evidence>
<evidence type="ECO:0000256" key="1">
    <source>
        <dbReference type="ARBA" id="ARBA00022630"/>
    </source>
</evidence>
<reference evidence="5 6" key="1">
    <citation type="journal article" date="2019" name="Emerg. Microbes Infect.">
        <title>Comprehensive subspecies identification of 175 nontuberculous mycobacteria species based on 7547 genomic profiles.</title>
        <authorList>
            <person name="Matsumoto Y."/>
            <person name="Kinjo T."/>
            <person name="Motooka D."/>
            <person name="Nabeya D."/>
            <person name="Jung N."/>
            <person name="Uechi K."/>
            <person name="Horii T."/>
            <person name="Iida T."/>
            <person name="Fujita J."/>
            <person name="Nakamura S."/>
        </authorList>
    </citation>
    <scope>NUCLEOTIDE SEQUENCE [LARGE SCALE GENOMIC DNA]</scope>
    <source>
        <strain evidence="5 6">JCM 17322</strain>
    </source>
</reference>
<dbReference type="Pfam" id="PF00941">
    <property type="entry name" value="FAD_binding_5"/>
    <property type="match status" value="1"/>
</dbReference>
<dbReference type="PANTHER" id="PTHR42659">
    <property type="entry name" value="XANTHINE DEHYDROGENASE SUBUNIT C-RELATED"/>
    <property type="match status" value="1"/>
</dbReference>
<proteinExistence type="predicted"/>
<dbReference type="Gene3D" id="3.30.43.10">
    <property type="entry name" value="Uridine Diphospho-n-acetylenolpyruvylglucosamine Reductase, domain 2"/>
    <property type="match status" value="1"/>
</dbReference>
<keyword evidence="1" id="KW-0285">Flavoprotein</keyword>
<evidence type="ECO:0000259" key="4">
    <source>
        <dbReference type="PROSITE" id="PS51387"/>
    </source>
</evidence>
<dbReference type="Gene3D" id="3.30.465.10">
    <property type="match status" value="1"/>
</dbReference>
<protein>
    <submittedName>
        <fullName evidence="5">Carbon monoxide dehydrogenase</fullName>
    </submittedName>
</protein>
<dbReference type="GO" id="GO:0071949">
    <property type="term" value="F:FAD binding"/>
    <property type="evidence" value="ECO:0007669"/>
    <property type="project" value="InterPro"/>
</dbReference>
<dbReference type="InterPro" id="IPR016167">
    <property type="entry name" value="FAD-bd_PCMH_sub1"/>
</dbReference>
<dbReference type="SMART" id="SM01092">
    <property type="entry name" value="CO_deh_flav_C"/>
    <property type="match status" value="1"/>
</dbReference>
<name>A0A7I9XT73_9MYCO</name>
<keyword evidence="6" id="KW-1185">Reference proteome</keyword>
<comment type="caution">
    <text evidence="5">The sequence shown here is derived from an EMBL/GenBank/DDBJ whole genome shotgun (WGS) entry which is preliminary data.</text>
</comment>
<evidence type="ECO:0000256" key="2">
    <source>
        <dbReference type="ARBA" id="ARBA00022827"/>
    </source>
</evidence>
<dbReference type="Pfam" id="PF03450">
    <property type="entry name" value="CO_deh_flav_C"/>
    <property type="match status" value="1"/>
</dbReference>
<keyword evidence="2" id="KW-0274">FAD</keyword>
<dbReference type="InterPro" id="IPR051312">
    <property type="entry name" value="Diverse_Substr_Oxidored"/>
</dbReference>
<dbReference type="InterPro" id="IPR036318">
    <property type="entry name" value="FAD-bd_PCMH-like_sf"/>
</dbReference>
<dbReference type="Proteomes" id="UP000465361">
    <property type="component" value="Unassembled WGS sequence"/>
</dbReference>
<dbReference type="InterPro" id="IPR016169">
    <property type="entry name" value="FAD-bd_PCMH_sub2"/>
</dbReference>
<dbReference type="EMBL" id="BLKW01000002">
    <property type="protein sequence ID" value="GFG73193.1"/>
    <property type="molecule type" value="Genomic_DNA"/>
</dbReference>
<gene>
    <name evidence="5" type="primary">cutM</name>
    <name evidence="5" type="ORF">MBOT_05580</name>
</gene>
<dbReference type="Gene3D" id="3.30.390.50">
    <property type="entry name" value="CO dehydrogenase flavoprotein, C-terminal domain"/>
    <property type="match status" value="1"/>
</dbReference>
<dbReference type="InterPro" id="IPR002346">
    <property type="entry name" value="Mopterin_DH_FAD-bd"/>
</dbReference>
<evidence type="ECO:0000256" key="3">
    <source>
        <dbReference type="ARBA" id="ARBA00023002"/>
    </source>
</evidence>
<dbReference type="SUPFAM" id="SSF55447">
    <property type="entry name" value="CO dehydrogenase flavoprotein C-terminal domain-like"/>
    <property type="match status" value="1"/>
</dbReference>
<dbReference type="SUPFAM" id="SSF56176">
    <property type="entry name" value="FAD-binding/transporter-associated domain-like"/>
    <property type="match status" value="1"/>
</dbReference>
<dbReference type="RefSeq" id="WP_163753984.1">
    <property type="nucleotide sequence ID" value="NZ_BLKW01000002.1"/>
</dbReference>
<dbReference type="InterPro" id="IPR016166">
    <property type="entry name" value="FAD-bd_PCMH"/>
</dbReference>
<accession>A0A7I9XT73</accession>
<feature type="domain" description="FAD-binding PCMH-type" evidence="4">
    <location>
        <begin position="1"/>
        <end position="176"/>
    </location>
</feature>
<dbReference type="GO" id="GO:0016491">
    <property type="term" value="F:oxidoreductase activity"/>
    <property type="evidence" value="ECO:0007669"/>
    <property type="project" value="UniProtKB-KW"/>
</dbReference>
<dbReference type="PANTHER" id="PTHR42659:SF2">
    <property type="entry name" value="XANTHINE DEHYDROGENASE SUBUNIT C-RELATED"/>
    <property type="match status" value="1"/>
</dbReference>